<proteinExistence type="predicted"/>
<accession>A0A852TBU5</accession>
<dbReference type="GO" id="GO:0043565">
    <property type="term" value="F:sequence-specific DNA binding"/>
    <property type="evidence" value="ECO:0007669"/>
    <property type="project" value="InterPro"/>
</dbReference>
<evidence type="ECO:0000313" key="5">
    <source>
        <dbReference type="EMBL" id="NYE06270.1"/>
    </source>
</evidence>
<protein>
    <submittedName>
        <fullName evidence="5">AraC-like DNA-binding protein</fullName>
    </submittedName>
</protein>
<feature type="domain" description="HTH araC/xylS-type" evidence="4">
    <location>
        <begin position="312"/>
        <end position="410"/>
    </location>
</feature>
<dbReference type="PRINTS" id="PR00032">
    <property type="entry name" value="HTHARAC"/>
</dbReference>
<reference evidence="6" key="1">
    <citation type="submission" date="2020-07" db="EMBL/GenBank/DDBJ databases">
        <authorList>
            <person name="Partida-Martinez L."/>
            <person name="Huntemann M."/>
            <person name="Clum A."/>
            <person name="Wang J."/>
            <person name="Palaniappan K."/>
            <person name="Ritter S."/>
            <person name="Chen I.-M."/>
            <person name="Stamatis D."/>
            <person name="Reddy T."/>
            <person name="O'Malley R."/>
            <person name="Daum C."/>
            <person name="Shapiro N."/>
            <person name="Ivanova N."/>
            <person name="Kyrpides N."/>
            <person name="Woyke T."/>
        </authorList>
    </citation>
    <scope>NUCLEOTIDE SEQUENCE [LARGE SCALE GENOMIC DNA]</scope>
    <source>
        <strain evidence="6">AT2.8</strain>
    </source>
</reference>
<dbReference type="SUPFAM" id="SSF46689">
    <property type="entry name" value="Homeodomain-like"/>
    <property type="match status" value="2"/>
</dbReference>
<dbReference type="PROSITE" id="PS01124">
    <property type="entry name" value="HTH_ARAC_FAMILY_2"/>
    <property type="match status" value="1"/>
</dbReference>
<keyword evidence="2" id="KW-0238">DNA-binding</keyword>
<dbReference type="InterPro" id="IPR018062">
    <property type="entry name" value="HTH_AraC-typ_CS"/>
</dbReference>
<dbReference type="SMART" id="SM00342">
    <property type="entry name" value="HTH_ARAC"/>
    <property type="match status" value="1"/>
</dbReference>
<keyword evidence="3" id="KW-0804">Transcription</keyword>
<evidence type="ECO:0000313" key="6">
    <source>
        <dbReference type="Proteomes" id="UP000548423"/>
    </source>
</evidence>
<evidence type="ECO:0000259" key="4">
    <source>
        <dbReference type="PROSITE" id="PS01124"/>
    </source>
</evidence>
<evidence type="ECO:0000256" key="3">
    <source>
        <dbReference type="ARBA" id="ARBA00023163"/>
    </source>
</evidence>
<evidence type="ECO:0000256" key="2">
    <source>
        <dbReference type="ARBA" id="ARBA00023125"/>
    </source>
</evidence>
<sequence length="415" mass="48686">MNYNDLSYICQLIYDSFHIPVFFINEKKELVFEYSASFRHNPLYPSKEQMLVQLFNENEPFEFPVFQTTEYMERFCGIRIYDQNEFRGNVIVGPTINSVFTDDMLTPILSEALGKMRIGKEEEMILRDYFQSLPVISNLKFIQLSMHLYYMIYQQKLDIAGIIENNKTNESISLTTEDPSISISKRRQDVSFHHDLTYEKRALQFIKEGRKEEFITHWKLTNEDNQYGILAKKSQLRNKKNFAITVITLGTRAAMEGGLQEETAYTLSDLYIQNIEELNDSASVEHYMVEALSDFAERVRKNRQTKYSKPINHCINYIFNHLYEHLPIVNLAELNNMHPNYLSSLFKKEVGVSLPEYIQRSKIDEAKSLLTFSDYSILKISSLLNYNDQSHFTKTFKKFTGITPKQYKNQSLSSK</sequence>
<dbReference type="PANTHER" id="PTHR43280">
    <property type="entry name" value="ARAC-FAMILY TRANSCRIPTIONAL REGULATOR"/>
    <property type="match status" value="1"/>
</dbReference>
<comment type="caution">
    <text evidence="5">The sequence shown here is derived from an EMBL/GenBank/DDBJ whole genome shotgun (WGS) entry which is preliminary data.</text>
</comment>
<dbReference type="InterPro" id="IPR020449">
    <property type="entry name" value="Tscrpt_reg_AraC-type_HTH"/>
</dbReference>
<dbReference type="AlphaFoldDB" id="A0A852TBU5"/>
<dbReference type="EMBL" id="JACCBX010000006">
    <property type="protein sequence ID" value="NYE06270.1"/>
    <property type="molecule type" value="Genomic_DNA"/>
</dbReference>
<name>A0A852TBU5_9BACI</name>
<dbReference type="Pfam" id="PF12833">
    <property type="entry name" value="HTH_18"/>
    <property type="match status" value="1"/>
</dbReference>
<evidence type="ECO:0000256" key="1">
    <source>
        <dbReference type="ARBA" id="ARBA00023015"/>
    </source>
</evidence>
<dbReference type="InterPro" id="IPR009057">
    <property type="entry name" value="Homeodomain-like_sf"/>
</dbReference>
<dbReference type="GO" id="GO:0003700">
    <property type="term" value="F:DNA-binding transcription factor activity"/>
    <property type="evidence" value="ECO:0007669"/>
    <property type="project" value="InterPro"/>
</dbReference>
<gene>
    <name evidence="5" type="ORF">F4694_003050</name>
</gene>
<dbReference type="InterPro" id="IPR018060">
    <property type="entry name" value="HTH_AraC"/>
</dbReference>
<reference evidence="6" key="2">
    <citation type="submission" date="2020-08" db="EMBL/GenBank/DDBJ databases">
        <title>The Agave Microbiome: Exploring the role of microbial communities in plant adaptations to desert environments.</title>
        <authorList>
            <person name="Partida-Martinez L.P."/>
        </authorList>
    </citation>
    <scope>NUCLEOTIDE SEQUENCE [LARGE SCALE GENOMIC DNA]</scope>
    <source>
        <strain evidence="6">AT2.8</strain>
    </source>
</reference>
<dbReference type="PROSITE" id="PS00041">
    <property type="entry name" value="HTH_ARAC_FAMILY_1"/>
    <property type="match status" value="1"/>
</dbReference>
<dbReference type="Gene3D" id="1.10.10.60">
    <property type="entry name" value="Homeodomain-like"/>
    <property type="match status" value="2"/>
</dbReference>
<keyword evidence="1" id="KW-0805">Transcription regulation</keyword>
<organism evidence="5 6">
    <name type="scientific">Neobacillus niacini</name>
    <dbReference type="NCBI Taxonomy" id="86668"/>
    <lineage>
        <taxon>Bacteria</taxon>
        <taxon>Bacillati</taxon>
        <taxon>Bacillota</taxon>
        <taxon>Bacilli</taxon>
        <taxon>Bacillales</taxon>
        <taxon>Bacillaceae</taxon>
        <taxon>Neobacillus</taxon>
    </lineage>
</organism>
<dbReference type="PANTHER" id="PTHR43280:SF34">
    <property type="entry name" value="ARAC-FAMILY TRANSCRIPTIONAL REGULATOR"/>
    <property type="match status" value="1"/>
</dbReference>
<dbReference type="Proteomes" id="UP000548423">
    <property type="component" value="Unassembled WGS sequence"/>
</dbReference>